<dbReference type="InterPro" id="IPR001173">
    <property type="entry name" value="Glyco_trans_2-like"/>
</dbReference>
<dbReference type="SUPFAM" id="SSF53448">
    <property type="entry name" value="Nucleotide-diphospho-sugar transferases"/>
    <property type="match status" value="2"/>
</dbReference>
<dbReference type="Pfam" id="PF00535">
    <property type="entry name" value="Glycos_transf_2"/>
    <property type="match status" value="2"/>
</dbReference>
<sequence length="1019" mass="117591">MNKYQTHAPNRYSDILCGRNVQLIHDAAPEFKKAQVLIAIPHKNQYEELARALISATNQTLVNQHLARIVVMDDNSEHDWTEKLKGLLKHPSITLLKAECGSPARARNLLLDWADSQTNISWVARLDADDEFHSEDSLHGLWSSVHKTNKVAAIGSNQLRQNGKILPEENIAKPEELCDHIELAEFIERFASGKQNRELPSCNLLLKTNIGLRYPNIRSAEDHWFVCKLLMSYQSKIAVCPYPIYSIYSLEGKDTNINKSTSSWLEQRSRLAYMAKKWSYFLSKKQNVIGAGLEGIAFLHNNQVIKKFFPWAITDSEVDNLKKLISKNNLPIPKVRWFKNNGLWQYQTDYLGDIYKESKIPKQKILTYLKKLYKAGVSTLNVKRENLQITPSGELQYIDIGKDIQPLSTSNYRDMCARLYSIGILGNKDEEVVRRYTWRRQDEALKALPGFEQFYSELIASMHPQCTSYIKDSTPKATCQNRTVTLLIKCCGQDAKVLTDQVEHITTQLCYPTTFSKTILLIDSHQGAFLRQYSESNLSSVIEQAQTLKKTKIIDEFLVSPNDLESIKTTYEKWFACSECTETHTSNNAPLFPQIWGFDQITTPYVLQCDVDILIGRRNWQHSYLDDMLEACSPENILSVGFNISKRSSCFNPYRGEPGEFAAEVRFGLLDLRKIHRLLPIKNPISGNKLSLTWHRALQNTMREKGYRALRGGDPSSFYVHPKNEHKCLPELGIAKDLISQGREPDKQYEQFDWIPEANWKYDHRNEPVVFLLKGRHTNHALLQRCLNSLRNQKNQDFGIILLDDASGPSHNWSYPLLLGELQIKTTLIRRSVPVGRMPNFLMAVKEVCQRPETLIAVLDQDDCLMQNTVVDSLLDAQKNGSDLIQMPMYRPNKPINLYRPSYKSPREEAGANVWSHLRVFTKYLFEQVPEKYFKRQDKTTWFDSVTDYLTMLPMAEIAENPTFLDTGYTYWHSRKDRDSEEKQQENLLIEELLSMPSLFYSDKFSVVQVPEFFEDEKR</sequence>
<reference evidence="2 3" key="1">
    <citation type="submission" date="2020-05" db="EMBL/GenBank/DDBJ databases">
        <title>Thiomicrorhabdus sediminis sp.nov. and Thiomicrorhabdus xiamenensis sp.nov., novel sulfur-oxidizing bacteria isolated from coastal sediment.</title>
        <authorList>
            <person name="Liu X."/>
        </authorList>
    </citation>
    <scope>NUCLEOTIDE SEQUENCE [LARGE SCALE GENOMIC DNA]</scope>
    <source>
        <strain evidence="2 3">G2</strain>
    </source>
</reference>
<dbReference type="EMBL" id="CP054020">
    <property type="protein sequence ID" value="QKI89637.1"/>
    <property type="molecule type" value="Genomic_DNA"/>
</dbReference>
<dbReference type="CDD" id="cd00761">
    <property type="entry name" value="Glyco_tranf_GTA_type"/>
    <property type="match status" value="2"/>
</dbReference>
<organism evidence="2 3">
    <name type="scientific">Thiomicrorhabdus xiamenensis</name>
    <dbReference type="NCBI Taxonomy" id="2739063"/>
    <lineage>
        <taxon>Bacteria</taxon>
        <taxon>Pseudomonadati</taxon>
        <taxon>Pseudomonadota</taxon>
        <taxon>Gammaproteobacteria</taxon>
        <taxon>Thiotrichales</taxon>
        <taxon>Piscirickettsiaceae</taxon>
        <taxon>Thiomicrorhabdus</taxon>
    </lineage>
</organism>
<evidence type="ECO:0000313" key="3">
    <source>
        <dbReference type="Proteomes" id="UP000504724"/>
    </source>
</evidence>
<feature type="domain" description="Glycosyltransferase 2-like" evidence="1">
    <location>
        <begin position="38"/>
        <end position="162"/>
    </location>
</feature>
<accession>A0A7D4NRZ4</accession>
<dbReference type="InterPro" id="IPR029044">
    <property type="entry name" value="Nucleotide-diphossugar_trans"/>
</dbReference>
<dbReference type="AlphaFoldDB" id="A0A7D4NRZ4"/>
<proteinExistence type="predicted"/>
<dbReference type="GO" id="GO:0016758">
    <property type="term" value="F:hexosyltransferase activity"/>
    <property type="evidence" value="ECO:0007669"/>
    <property type="project" value="UniProtKB-ARBA"/>
</dbReference>
<evidence type="ECO:0000313" key="2">
    <source>
        <dbReference type="EMBL" id="QKI89637.1"/>
    </source>
</evidence>
<dbReference type="PANTHER" id="PTHR22916">
    <property type="entry name" value="GLYCOSYLTRANSFERASE"/>
    <property type="match status" value="1"/>
</dbReference>
<protein>
    <submittedName>
        <fullName evidence="2">Glycosyltransferase family 2 protein</fullName>
    </submittedName>
</protein>
<dbReference type="Proteomes" id="UP000504724">
    <property type="component" value="Chromosome"/>
</dbReference>
<dbReference type="KEGG" id="txa:HQN79_08680"/>
<keyword evidence="3" id="KW-1185">Reference proteome</keyword>
<feature type="domain" description="Glycosyltransferase 2-like" evidence="1">
    <location>
        <begin position="781"/>
        <end position="914"/>
    </location>
</feature>
<evidence type="ECO:0000259" key="1">
    <source>
        <dbReference type="Pfam" id="PF00535"/>
    </source>
</evidence>
<keyword evidence="2" id="KW-0808">Transferase</keyword>
<gene>
    <name evidence="2" type="ORF">HQN79_08680</name>
</gene>
<name>A0A7D4NRZ4_9GAMM</name>
<dbReference type="Gene3D" id="3.90.550.10">
    <property type="entry name" value="Spore Coat Polysaccharide Biosynthesis Protein SpsA, Chain A"/>
    <property type="match status" value="2"/>
</dbReference>
<dbReference type="RefSeq" id="WP_173285647.1">
    <property type="nucleotide sequence ID" value="NZ_CP054020.1"/>
</dbReference>
<dbReference type="PANTHER" id="PTHR22916:SF3">
    <property type="entry name" value="UDP-GLCNAC:BETAGAL BETA-1,3-N-ACETYLGLUCOSAMINYLTRANSFERASE-LIKE PROTEIN 1"/>
    <property type="match status" value="1"/>
</dbReference>